<dbReference type="SMART" id="SM00015">
    <property type="entry name" value="IQ"/>
    <property type="match status" value="2"/>
</dbReference>
<dbReference type="InterPro" id="IPR040036">
    <property type="entry name" value="CYCLOPS"/>
</dbReference>
<feature type="region of interest" description="Disordered" evidence="5">
    <location>
        <begin position="485"/>
        <end position="579"/>
    </location>
</feature>
<dbReference type="AlphaFoldDB" id="A0A7J0GCT1"/>
<organism evidence="6 7">
    <name type="scientific">Actinidia rufa</name>
    <dbReference type="NCBI Taxonomy" id="165716"/>
    <lineage>
        <taxon>Eukaryota</taxon>
        <taxon>Viridiplantae</taxon>
        <taxon>Streptophyta</taxon>
        <taxon>Embryophyta</taxon>
        <taxon>Tracheophyta</taxon>
        <taxon>Spermatophyta</taxon>
        <taxon>Magnoliopsida</taxon>
        <taxon>eudicotyledons</taxon>
        <taxon>Gunneridae</taxon>
        <taxon>Pentapetalae</taxon>
        <taxon>asterids</taxon>
        <taxon>Ericales</taxon>
        <taxon>Actinidiaceae</taxon>
        <taxon>Actinidia</taxon>
    </lineage>
</organism>
<dbReference type="PANTHER" id="PTHR36890">
    <property type="entry name" value="PROTEIN CYCLOPS"/>
    <property type="match status" value="1"/>
</dbReference>
<protein>
    <submittedName>
        <fullName evidence="6">Uncharacterized protein</fullName>
    </submittedName>
</protein>
<dbReference type="PANTHER" id="PTHR36890:SF1">
    <property type="entry name" value="PROTEIN CYCLOPS"/>
    <property type="match status" value="1"/>
</dbReference>
<evidence type="ECO:0000256" key="1">
    <source>
        <dbReference type="ARBA" id="ARBA00022737"/>
    </source>
</evidence>
<feature type="compositionally biased region" description="Basic and acidic residues" evidence="5">
    <location>
        <begin position="549"/>
        <end position="559"/>
    </location>
</feature>
<dbReference type="InterPro" id="IPR000048">
    <property type="entry name" value="IQ_motif_EF-hand-BS"/>
</dbReference>
<sequence>MQYPDEAPTFDGRPDPKAFIDWVHEMNRFFDWHKLSDDRKVRFAKLKLISRAKFFWQSTEAQRRKPITDWTEMIEVLSNKYISHSYQDRLASMEQQKNLEAMQKSKNQIIEVLEQIENISNELREIKMKMQQFKKETKAAIIIQTHWRRHKAYSSYMHLQKIAIIFQCFWRRKVAWKELEKFKMAARVPKVEKIDLIGVDNLLCVLPPYFVDLVNNLKMGVIWSSCSEELKFESHARVLIYSKMSTELASISGPQLGGVLQKKRSNDLITQNIHVADEQMSDPNQHTMRNVVDKGLQASNLYLAKALFHSSQPMTRSRSSELRKRYAAMQNSQSSLGMEAMHNVSGHGVNNLKQEFANPNGFGDVTMCEVPNQFSSFVSPSNSSSSTFNTHPIDNVDKVSSVVSMLKGTLERKKLTNQTERGAVKDNSFGFYCAQQVLGDTNLNQGRGNFIHEAPTTFQDLSSSQVNGLGALEAVKQSFDMDLEGFVTPTNPMQMSTLSREPSQSESSAAAPVFSTGFDACDGPSNSGQGMSKSSRKRLGNGKSPENGSRPKVDKGDPTKKRRVERSRKMAEAKERNLTPIIPSDMQSILKRCENLEKEVRSLKLNLSFMNRKDSEQTKQIEELQKQNGELTEEKERLLEEIERILAETGNM</sequence>
<dbReference type="SUPFAM" id="SSF52540">
    <property type="entry name" value="P-loop containing nucleoside triphosphate hydrolases"/>
    <property type="match status" value="1"/>
</dbReference>
<evidence type="ECO:0000313" key="6">
    <source>
        <dbReference type="EMBL" id="GFZ08625.1"/>
    </source>
</evidence>
<keyword evidence="2" id="KW-0112">Calmodulin-binding</keyword>
<keyword evidence="7" id="KW-1185">Reference proteome</keyword>
<gene>
    <name evidence="6" type="ORF">Acr_20g0004330</name>
</gene>
<feature type="compositionally biased region" description="Basic and acidic residues" evidence="5">
    <location>
        <begin position="567"/>
        <end position="577"/>
    </location>
</feature>
<dbReference type="GO" id="GO:0043565">
    <property type="term" value="F:sequence-specific DNA binding"/>
    <property type="evidence" value="ECO:0007669"/>
    <property type="project" value="InterPro"/>
</dbReference>
<evidence type="ECO:0000313" key="7">
    <source>
        <dbReference type="Proteomes" id="UP000585474"/>
    </source>
</evidence>
<dbReference type="OrthoDB" id="1737017at2759"/>
<dbReference type="FunFam" id="1.20.5.190:FF:000001">
    <property type="entry name" value="unconventional myosin-Va"/>
    <property type="match status" value="1"/>
</dbReference>
<dbReference type="InterPro" id="IPR027417">
    <property type="entry name" value="P-loop_NTPase"/>
</dbReference>
<feature type="coiled-coil region" evidence="4">
    <location>
        <begin position="99"/>
        <end position="136"/>
    </location>
</feature>
<evidence type="ECO:0000256" key="2">
    <source>
        <dbReference type="ARBA" id="ARBA00022860"/>
    </source>
</evidence>
<dbReference type="EMBL" id="BJWL01000020">
    <property type="protein sequence ID" value="GFZ08625.1"/>
    <property type="molecule type" value="Genomic_DNA"/>
</dbReference>
<dbReference type="Gene3D" id="1.20.5.190">
    <property type="match status" value="1"/>
</dbReference>
<dbReference type="GO" id="GO:0036377">
    <property type="term" value="P:arbuscular mycorrhizal association"/>
    <property type="evidence" value="ECO:0007669"/>
    <property type="project" value="InterPro"/>
</dbReference>
<reference evidence="6 7" key="1">
    <citation type="submission" date="2019-07" db="EMBL/GenBank/DDBJ databases">
        <title>De Novo Assembly of kiwifruit Actinidia rufa.</title>
        <authorList>
            <person name="Sugita-Konishi S."/>
            <person name="Sato K."/>
            <person name="Mori E."/>
            <person name="Abe Y."/>
            <person name="Kisaki G."/>
            <person name="Hamano K."/>
            <person name="Suezawa K."/>
            <person name="Otani M."/>
            <person name="Fukuda T."/>
            <person name="Manabe T."/>
            <person name="Gomi K."/>
            <person name="Tabuchi M."/>
            <person name="Akimitsu K."/>
            <person name="Kataoka I."/>
        </authorList>
    </citation>
    <scope>NUCLEOTIDE SEQUENCE [LARGE SCALE GENOMIC DNA]</scope>
    <source>
        <strain evidence="7">cv. Fuchu</strain>
    </source>
</reference>
<feature type="compositionally biased region" description="Polar residues" evidence="5">
    <location>
        <begin position="488"/>
        <end position="498"/>
    </location>
</feature>
<keyword evidence="3 4" id="KW-0175">Coiled coil</keyword>
<dbReference type="Pfam" id="PF00612">
    <property type="entry name" value="IQ"/>
    <property type="match status" value="1"/>
</dbReference>
<feature type="compositionally biased region" description="Polar residues" evidence="5">
    <location>
        <begin position="524"/>
        <end position="533"/>
    </location>
</feature>
<evidence type="ECO:0000256" key="5">
    <source>
        <dbReference type="SAM" id="MobiDB-lite"/>
    </source>
</evidence>
<evidence type="ECO:0000256" key="3">
    <source>
        <dbReference type="ARBA" id="ARBA00023054"/>
    </source>
</evidence>
<comment type="caution">
    <text evidence="6">The sequence shown here is derived from an EMBL/GenBank/DDBJ whole genome shotgun (WGS) entry which is preliminary data.</text>
</comment>
<evidence type="ECO:0000256" key="4">
    <source>
        <dbReference type="SAM" id="Coils"/>
    </source>
</evidence>
<dbReference type="Proteomes" id="UP000585474">
    <property type="component" value="Unassembled WGS sequence"/>
</dbReference>
<keyword evidence="1" id="KW-0677">Repeat</keyword>
<accession>A0A7J0GCT1</accession>
<feature type="compositionally biased region" description="Low complexity" evidence="5">
    <location>
        <begin position="499"/>
        <end position="512"/>
    </location>
</feature>
<feature type="coiled-coil region" evidence="4">
    <location>
        <begin position="586"/>
        <end position="648"/>
    </location>
</feature>
<dbReference type="GO" id="GO:0005516">
    <property type="term" value="F:calmodulin binding"/>
    <property type="evidence" value="ECO:0007669"/>
    <property type="project" value="UniProtKB-KW"/>
</dbReference>
<proteinExistence type="predicted"/>
<name>A0A7J0GCT1_9ERIC</name>
<dbReference type="GO" id="GO:0005634">
    <property type="term" value="C:nucleus"/>
    <property type="evidence" value="ECO:0007669"/>
    <property type="project" value="InterPro"/>
</dbReference>